<gene>
    <name evidence="1" type="ORF">EDM02_05085</name>
</gene>
<name>A0A3N2QAV2_9BACT</name>
<dbReference type="OrthoDB" id="9931176at2"/>
<reference evidence="1 2" key="1">
    <citation type="submission" date="2018-09" db="EMBL/GenBank/DDBJ databases">
        <title>Comparative Genomics of Wolbachia-Cardinium Dual Endosymbiosis in a Plant-Parasitic Nematode.</title>
        <authorList>
            <person name="Brown A.M.V."/>
            <person name="Wasala S.K."/>
            <person name="Howe D.K."/>
            <person name="Peetz A.B."/>
            <person name="Zasada I.A."/>
            <person name="Denver D.R."/>
        </authorList>
    </citation>
    <scope>NUCLEOTIDE SEQUENCE [LARGE SCALE GENOMIC DNA]</scope>
    <source>
        <strain evidence="1 2">Pp_1</strain>
    </source>
</reference>
<accession>A0A3N2QAV2</accession>
<sequence>MLKLILLIMPIKINELIIQIKVYETNKKVENPNPTSLNFLLHTEQQKLALTKDVLNLLEDRETR</sequence>
<keyword evidence="2" id="KW-1185">Reference proteome</keyword>
<evidence type="ECO:0000313" key="1">
    <source>
        <dbReference type="EMBL" id="ROT46923.1"/>
    </source>
</evidence>
<protein>
    <submittedName>
        <fullName evidence="1">Uncharacterized protein</fullName>
    </submittedName>
</protein>
<dbReference type="AlphaFoldDB" id="A0A3N2QAV2"/>
<organism evidence="1 2">
    <name type="scientific">Candidatus Cardinium hertigii</name>
    <dbReference type="NCBI Taxonomy" id="247481"/>
    <lineage>
        <taxon>Bacteria</taxon>
        <taxon>Pseudomonadati</taxon>
        <taxon>Bacteroidota</taxon>
        <taxon>Cytophagia</taxon>
        <taxon>Cytophagales</taxon>
        <taxon>Amoebophilaceae</taxon>
        <taxon>Candidatus Cardinium</taxon>
    </lineage>
</organism>
<comment type="caution">
    <text evidence="1">The sequence shown here is derived from an EMBL/GenBank/DDBJ whole genome shotgun (WGS) entry which is preliminary data.</text>
</comment>
<dbReference type="Proteomes" id="UP000270927">
    <property type="component" value="Unassembled WGS sequence"/>
</dbReference>
<dbReference type="EMBL" id="RARA01000027">
    <property type="protein sequence ID" value="ROT46923.1"/>
    <property type="molecule type" value="Genomic_DNA"/>
</dbReference>
<proteinExistence type="predicted"/>
<dbReference type="RefSeq" id="WP_123663552.1">
    <property type="nucleotide sequence ID" value="NZ_RARA01000027.1"/>
</dbReference>
<evidence type="ECO:0000313" key="2">
    <source>
        <dbReference type="Proteomes" id="UP000270927"/>
    </source>
</evidence>